<organism evidence="1 2">
    <name type="scientific">Halobacillus alkaliphilus</name>
    <dbReference type="NCBI Taxonomy" id="396056"/>
    <lineage>
        <taxon>Bacteria</taxon>
        <taxon>Bacillati</taxon>
        <taxon>Bacillota</taxon>
        <taxon>Bacilli</taxon>
        <taxon>Bacillales</taxon>
        <taxon>Bacillaceae</taxon>
        <taxon>Halobacillus</taxon>
    </lineage>
</organism>
<evidence type="ECO:0000313" key="2">
    <source>
        <dbReference type="Proteomes" id="UP000198897"/>
    </source>
</evidence>
<protein>
    <submittedName>
        <fullName evidence="1">Spo0E like sporulation regulatory protein</fullName>
    </submittedName>
</protein>
<dbReference type="SUPFAM" id="SSF140500">
    <property type="entry name" value="BAS1536-like"/>
    <property type="match status" value="1"/>
</dbReference>
<keyword evidence="2" id="KW-1185">Reference proteome</keyword>
<name>A0A1I2QA05_9BACI</name>
<dbReference type="Gene3D" id="4.10.280.10">
    <property type="entry name" value="Helix-loop-helix DNA-binding domain"/>
    <property type="match status" value="1"/>
</dbReference>
<dbReference type="RefSeq" id="WP_089752968.1">
    <property type="nucleotide sequence ID" value="NZ_FOOG01000030.1"/>
</dbReference>
<dbReference type="GO" id="GO:0043937">
    <property type="term" value="P:regulation of sporulation"/>
    <property type="evidence" value="ECO:0007669"/>
    <property type="project" value="InterPro"/>
</dbReference>
<evidence type="ECO:0000313" key="1">
    <source>
        <dbReference type="EMBL" id="SFG24760.1"/>
    </source>
</evidence>
<dbReference type="InterPro" id="IPR037208">
    <property type="entry name" value="Spo0E-like_sf"/>
</dbReference>
<accession>A0A1I2QA05</accession>
<gene>
    <name evidence="1" type="ORF">SAMN05216353_13011</name>
</gene>
<dbReference type="AlphaFoldDB" id="A0A1I2QA05"/>
<dbReference type="Pfam" id="PF09388">
    <property type="entry name" value="SpoOE-like"/>
    <property type="match status" value="1"/>
</dbReference>
<dbReference type="OrthoDB" id="2973540at2"/>
<sequence>MDYKARLEKQIEELRIRMYDIYNQNPTDEELVQISQELDDLLNKFGKYKRSLPSNQN</sequence>
<dbReference type="InterPro" id="IPR036638">
    <property type="entry name" value="HLH_DNA-bd_sf"/>
</dbReference>
<dbReference type="InterPro" id="IPR018540">
    <property type="entry name" value="Spo0E-like"/>
</dbReference>
<dbReference type="GO" id="GO:0046983">
    <property type="term" value="F:protein dimerization activity"/>
    <property type="evidence" value="ECO:0007669"/>
    <property type="project" value="InterPro"/>
</dbReference>
<reference evidence="2" key="1">
    <citation type="submission" date="2016-10" db="EMBL/GenBank/DDBJ databases">
        <authorList>
            <person name="Varghese N."/>
            <person name="Submissions S."/>
        </authorList>
    </citation>
    <scope>NUCLEOTIDE SEQUENCE [LARGE SCALE GENOMIC DNA]</scope>
    <source>
        <strain evidence="2">FP5</strain>
    </source>
</reference>
<dbReference type="EMBL" id="FOOG01000030">
    <property type="protein sequence ID" value="SFG24760.1"/>
    <property type="molecule type" value="Genomic_DNA"/>
</dbReference>
<proteinExistence type="predicted"/>
<dbReference type="Proteomes" id="UP000198897">
    <property type="component" value="Unassembled WGS sequence"/>
</dbReference>